<evidence type="ECO:0000256" key="1">
    <source>
        <dbReference type="ARBA" id="ARBA00004651"/>
    </source>
</evidence>
<dbReference type="InterPro" id="IPR037294">
    <property type="entry name" value="ABC_BtuC-like"/>
</dbReference>
<feature type="transmembrane region" description="Helical" evidence="8">
    <location>
        <begin position="105"/>
        <end position="124"/>
    </location>
</feature>
<evidence type="ECO:0000313" key="10">
    <source>
        <dbReference type="Proteomes" id="UP000011747"/>
    </source>
</evidence>
<keyword evidence="3" id="KW-0813">Transport</keyword>
<dbReference type="PROSITE" id="PS51257">
    <property type="entry name" value="PROKAR_LIPOPROTEIN"/>
    <property type="match status" value="1"/>
</dbReference>
<comment type="subcellular location">
    <subcellularLocation>
        <location evidence="1">Cell membrane</location>
        <topology evidence="1">Multi-pass membrane protein</topology>
    </subcellularLocation>
</comment>
<evidence type="ECO:0000256" key="3">
    <source>
        <dbReference type="ARBA" id="ARBA00022448"/>
    </source>
</evidence>
<organism evidence="9 10">
    <name type="scientific">Bacillus smithii 7_3_47FAA</name>
    <dbReference type="NCBI Taxonomy" id="665952"/>
    <lineage>
        <taxon>Bacteria</taxon>
        <taxon>Bacillati</taxon>
        <taxon>Bacillota</taxon>
        <taxon>Bacilli</taxon>
        <taxon>Bacillales</taxon>
        <taxon>Bacillaceae</taxon>
        <taxon>Bacillus</taxon>
    </lineage>
</organism>
<evidence type="ECO:0000256" key="6">
    <source>
        <dbReference type="ARBA" id="ARBA00022989"/>
    </source>
</evidence>
<dbReference type="InterPro" id="IPR000522">
    <property type="entry name" value="ABC_transptr_permease_BtuC"/>
</dbReference>
<dbReference type="GO" id="GO:0022857">
    <property type="term" value="F:transmembrane transporter activity"/>
    <property type="evidence" value="ECO:0007669"/>
    <property type="project" value="InterPro"/>
</dbReference>
<comment type="similarity">
    <text evidence="2">Belongs to the binding-protein-dependent transport system permease family. FecCD subfamily.</text>
</comment>
<dbReference type="Gene3D" id="1.10.3470.10">
    <property type="entry name" value="ABC transporter involved in vitamin B12 uptake, BtuC"/>
    <property type="match status" value="1"/>
</dbReference>
<keyword evidence="7 8" id="KW-0472">Membrane</keyword>
<dbReference type="PANTHER" id="PTHR30472">
    <property type="entry name" value="FERRIC ENTEROBACTIN TRANSPORT SYSTEM PERMEASE PROTEIN"/>
    <property type="match status" value="1"/>
</dbReference>
<accession>G9QLJ0</accession>
<dbReference type="CDD" id="cd06550">
    <property type="entry name" value="TM_ABC_iron-siderophores_like"/>
    <property type="match status" value="1"/>
</dbReference>
<dbReference type="SUPFAM" id="SSF81345">
    <property type="entry name" value="ABC transporter involved in vitamin B12 uptake, BtuC"/>
    <property type="match status" value="1"/>
</dbReference>
<protein>
    <recommendedName>
        <fullName evidence="11">Iron ABC transporter permease</fullName>
    </recommendedName>
</protein>
<dbReference type="HOGENOM" id="CLU_013016_1_1_9"/>
<dbReference type="GO" id="GO:0005886">
    <property type="term" value="C:plasma membrane"/>
    <property type="evidence" value="ECO:0007669"/>
    <property type="project" value="UniProtKB-SubCell"/>
</dbReference>
<sequence length="350" mass="37902">MKNHLTLRTKYFSFLISKKSLFLILFLFILLLACFTISASLGETFINPFHVIEVLVGKGNAFEQLVVTHFRLPRILIAILVGSSLAVAGAILQGMTRNPLASPDIMGITGGAATTVVLFLTFFSDKDNNLTVSIQWLPLSAFVGATVVALLLYILANHGRNLSPIRLVLIGIGLSAFMKAATTLFMITSPIYRASQANIWITGTVYGSDWQDVNILLPITTVLMLISFLIIRDINIQELGEPIAKSAGNRVHTYRFLFLLICTGLIGSAVAFGGTIGFVGLLAPHISRRLVGSSFGYLLPSSAIMGALLVLLADLVGRTLFLPIEVPAGVFTASIGAPYFVYLLLKQRNQ</sequence>
<dbReference type="RefSeq" id="WP_003354239.1">
    <property type="nucleotide sequence ID" value="NZ_JH414754.1"/>
</dbReference>
<reference evidence="9 10" key="1">
    <citation type="submission" date="2011-09" db="EMBL/GenBank/DDBJ databases">
        <title>The Genome Sequence of Bacillus smithii 7_3_47FAA.</title>
        <authorList>
            <consortium name="The Broad Institute Genome Sequencing Platform"/>
            <person name="Earl A."/>
            <person name="Ward D."/>
            <person name="Feldgarden M."/>
            <person name="Gevers D."/>
            <person name="Daigneault M."/>
            <person name="Strauss J."/>
            <person name="Allen-Vercoe E."/>
            <person name="Young S.K."/>
            <person name="Zeng Q."/>
            <person name="Gargeya S."/>
            <person name="Fitzgerald M."/>
            <person name="Haas B."/>
            <person name="Abouelleil A."/>
            <person name="Alvarado L."/>
            <person name="Arachchi H.M."/>
            <person name="Berlin A."/>
            <person name="Brown A."/>
            <person name="Chapman S.B."/>
            <person name="Chen Z."/>
            <person name="Dunbar C."/>
            <person name="Freedman E."/>
            <person name="Gearin G."/>
            <person name="Goldberg J."/>
            <person name="Griggs A."/>
            <person name="Gujja S."/>
            <person name="Heiman D."/>
            <person name="Howarth C."/>
            <person name="Larson L."/>
            <person name="Lui A."/>
            <person name="MacDonald P.J.P."/>
            <person name="Montmayeur A."/>
            <person name="Murphy C."/>
            <person name="Neiman D."/>
            <person name="Pearson M."/>
            <person name="Priest M."/>
            <person name="Roberts A."/>
            <person name="Saif S."/>
            <person name="Shea T."/>
            <person name="Shenoy N."/>
            <person name="Sisk P."/>
            <person name="Stolte C."/>
            <person name="Sykes S."/>
            <person name="Wortman J."/>
            <person name="Nusbaum C."/>
            <person name="Birren B."/>
        </authorList>
    </citation>
    <scope>NUCLEOTIDE SEQUENCE [LARGE SCALE GENOMIC DNA]</scope>
    <source>
        <strain evidence="9 10">7_3_47FAA</strain>
    </source>
</reference>
<name>G9QLJ0_9BACI</name>
<dbReference type="EMBL" id="ACWF01000101">
    <property type="protein sequence ID" value="EHL77949.1"/>
    <property type="molecule type" value="Genomic_DNA"/>
</dbReference>
<evidence type="ECO:0000313" key="9">
    <source>
        <dbReference type="EMBL" id="EHL77949.1"/>
    </source>
</evidence>
<feature type="transmembrane region" description="Helical" evidence="8">
    <location>
        <begin position="215"/>
        <end position="235"/>
    </location>
</feature>
<keyword evidence="10" id="KW-1185">Reference proteome</keyword>
<evidence type="ECO:0000256" key="4">
    <source>
        <dbReference type="ARBA" id="ARBA00022475"/>
    </source>
</evidence>
<dbReference type="Proteomes" id="UP000011747">
    <property type="component" value="Unassembled WGS sequence"/>
</dbReference>
<gene>
    <name evidence="9" type="ORF">HMPREF1015_02645</name>
</gene>
<evidence type="ECO:0000256" key="5">
    <source>
        <dbReference type="ARBA" id="ARBA00022692"/>
    </source>
</evidence>
<comment type="caution">
    <text evidence="9">The sequence shown here is derived from an EMBL/GenBank/DDBJ whole genome shotgun (WGS) entry which is preliminary data.</text>
</comment>
<dbReference type="Pfam" id="PF01032">
    <property type="entry name" value="FecCD"/>
    <property type="match status" value="1"/>
</dbReference>
<feature type="transmembrane region" description="Helical" evidence="8">
    <location>
        <begin position="295"/>
        <end position="316"/>
    </location>
</feature>
<dbReference type="FunFam" id="1.10.3470.10:FF:000001">
    <property type="entry name" value="Vitamin B12 ABC transporter permease BtuC"/>
    <property type="match status" value="1"/>
</dbReference>
<dbReference type="GO" id="GO:0033214">
    <property type="term" value="P:siderophore-iron import into cell"/>
    <property type="evidence" value="ECO:0007669"/>
    <property type="project" value="TreeGrafter"/>
</dbReference>
<feature type="transmembrane region" description="Helical" evidence="8">
    <location>
        <begin position="167"/>
        <end position="187"/>
    </location>
</feature>
<evidence type="ECO:0000256" key="8">
    <source>
        <dbReference type="SAM" id="Phobius"/>
    </source>
</evidence>
<keyword evidence="4" id="KW-1003">Cell membrane</keyword>
<evidence type="ECO:0008006" key="11">
    <source>
        <dbReference type="Google" id="ProtNLM"/>
    </source>
</evidence>
<dbReference type="AlphaFoldDB" id="G9QLJ0"/>
<feature type="transmembrane region" description="Helical" evidence="8">
    <location>
        <begin position="136"/>
        <end position="155"/>
    </location>
</feature>
<keyword evidence="6 8" id="KW-1133">Transmembrane helix</keyword>
<feature type="transmembrane region" description="Helical" evidence="8">
    <location>
        <begin position="75"/>
        <end position="93"/>
    </location>
</feature>
<dbReference type="PATRIC" id="fig|665952.3.peg.1915"/>
<dbReference type="PANTHER" id="PTHR30472:SF24">
    <property type="entry name" value="FERRIC ENTEROBACTIN TRANSPORT SYSTEM PERMEASE PROTEIN FEPG"/>
    <property type="match status" value="1"/>
</dbReference>
<feature type="transmembrane region" description="Helical" evidence="8">
    <location>
        <begin position="256"/>
        <end position="283"/>
    </location>
</feature>
<evidence type="ECO:0000256" key="7">
    <source>
        <dbReference type="ARBA" id="ARBA00023136"/>
    </source>
</evidence>
<evidence type="ECO:0000256" key="2">
    <source>
        <dbReference type="ARBA" id="ARBA00007935"/>
    </source>
</evidence>
<feature type="transmembrane region" description="Helical" evidence="8">
    <location>
        <begin position="328"/>
        <end position="345"/>
    </location>
</feature>
<keyword evidence="5 8" id="KW-0812">Transmembrane</keyword>
<proteinExistence type="inferred from homology"/>